<evidence type="ECO:0000259" key="1">
    <source>
        <dbReference type="PROSITE" id="PS50878"/>
    </source>
</evidence>
<dbReference type="GO" id="GO:0071897">
    <property type="term" value="P:DNA biosynthetic process"/>
    <property type="evidence" value="ECO:0007669"/>
    <property type="project" value="UniProtKB-ARBA"/>
</dbReference>
<dbReference type="InterPro" id="IPR043502">
    <property type="entry name" value="DNA/RNA_pol_sf"/>
</dbReference>
<dbReference type="InterPro" id="IPR000477">
    <property type="entry name" value="RT_dom"/>
</dbReference>
<organism evidence="2 3">
    <name type="scientific">Nephila pilipes</name>
    <name type="common">Giant wood spider</name>
    <name type="synonym">Nephila maculata</name>
    <dbReference type="NCBI Taxonomy" id="299642"/>
    <lineage>
        <taxon>Eukaryota</taxon>
        <taxon>Metazoa</taxon>
        <taxon>Ecdysozoa</taxon>
        <taxon>Arthropoda</taxon>
        <taxon>Chelicerata</taxon>
        <taxon>Arachnida</taxon>
        <taxon>Araneae</taxon>
        <taxon>Araneomorphae</taxon>
        <taxon>Entelegynae</taxon>
        <taxon>Araneoidea</taxon>
        <taxon>Nephilidae</taxon>
        <taxon>Nephila</taxon>
    </lineage>
</organism>
<dbReference type="SUPFAM" id="SSF56672">
    <property type="entry name" value="DNA/RNA polymerases"/>
    <property type="match status" value="1"/>
</dbReference>
<sequence>MSFSLKNAPDTFQRFIHEFLRGLDFSFPCFDDILFASTNERQHEDHLKLVFERLNTYGLKIKISKSVSGVQQIEFLGYLISEEGFQPLPDKVHEIINYKKPKTLHDLHTFLDMIIFYRRYLKDAAKTLTLLHDFLKGAKKRDRRKIQ</sequence>
<dbReference type="Gene3D" id="3.30.70.270">
    <property type="match status" value="2"/>
</dbReference>
<gene>
    <name evidence="2" type="primary">TY3B-I_487</name>
    <name evidence="2" type="ORF">NPIL_483211</name>
</gene>
<dbReference type="Proteomes" id="UP000887013">
    <property type="component" value="Unassembled WGS sequence"/>
</dbReference>
<dbReference type="AlphaFoldDB" id="A0A8X6PGW0"/>
<dbReference type="InterPro" id="IPR050951">
    <property type="entry name" value="Retrovirus_Pol_polyprotein"/>
</dbReference>
<dbReference type="Pfam" id="PF00078">
    <property type="entry name" value="RVT_1"/>
    <property type="match status" value="1"/>
</dbReference>
<name>A0A8X6PGW0_NEPPI</name>
<reference evidence="2" key="1">
    <citation type="submission" date="2020-08" db="EMBL/GenBank/DDBJ databases">
        <title>Multicomponent nature underlies the extraordinary mechanical properties of spider dragline silk.</title>
        <authorList>
            <person name="Kono N."/>
            <person name="Nakamura H."/>
            <person name="Mori M."/>
            <person name="Yoshida Y."/>
            <person name="Ohtoshi R."/>
            <person name="Malay A.D."/>
            <person name="Moran D.A.P."/>
            <person name="Tomita M."/>
            <person name="Numata K."/>
            <person name="Arakawa K."/>
        </authorList>
    </citation>
    <scope>NUCLEOTIDE SEQUENCE</scope>
</reference>
<dbReference type="PROSITE" id="PS50878">
    <property type="entry name" value="RT_POL"/>
    <property type="match status" value="1"/>
</dbReference>
<dbReference type="InterPro" id="IPR043128">
    <property type="entry name" value="Rev_trsase/Diguanyl_cyclase"/>
</dbReference>
<dbReference type="PANTHER" id="PTHR37984">
    <property type="entry name" value="PROTEIN CBG26694"/>
    <property type="match status" value="1"/>
</dbReference>
<feature type="domain" description="Reverse transcriptase" evidence="1">
    <location>
        <begin position="1"/>
        <end position="80"/>
    </location>
</feature>
<keyword evidence="3" id="KW-1185">Reference proteome</keyword>
<evidence type="ECO:0000313" key="2">
    <source>
        <dbReference type="EMBL" id="GFT69918.1"/>
    </source>
</evidence>
<proteinExistence type="predicted"/>
<evidence type="ECO:0000313" key="3">
    <source>
        <dbReference type="Proteomes" id="UP000887013"/>
    </source>
</evidence>
<dbReference type="OrthoDB" id="7698356at2759"/>
<dbReference type="FunFam" id="3.30.70.270:FF:000003">
    <property type="entry name" value="Transposon Ty3-G Gag-Pol polyprotein"/>
    <property type="match status" value="1"/>
</dbReference>
<accession>A0A8X6PGW0</accession>
<protein>
    <submittedName>
        <fullName evidence="2">Transposon Ty3-I Gag-Pol polyprotein</fullName>
    </submittedName>
</protein>
<dbReference type="EMBL" id="BMAW01020775">
    <property type="protein sequence ID" value="GFT69918.1"/>
    <property type="molecule type" value="Genomic_DNA"/>
</dbReference>
<comment type="caution">
    <text evidence="2">The sequence shown here is derived from an EMBL/GenBank/DDBJ whole genome shotgun (WGS) entry which is preliminary data.</text>
</comment>
<dbReference type="PANTHER" id="PTHR37984:SF5">
    <property type="entry name" value="PROTEIN NYNRIN-LIKE"/>
    <property type="match status" value="1"/>
</dbReference>